<feature type="compositionally biased region" description="Low complexity" evidence="2">
    <location>
        <begin position="482"/>
        <end position="502"/>
    </location>
</feature>
<feature type="region of interest" description="Disordered" evidence="2">
    <location>
        <begin position="482"/>
        <end position="528"/>
    </location>
</feature>
<feature type="region of interest" description="Disordered" evidence="2">
    <location>
        <begin position="1"/>
        <end position="41"/>
    </location>
</feature>
<dbReference type="SMART" id="SM00066">
    <property type="entry name" value="GAL4"/>
    <property type="match status" value="1"/>
</dbReference>
<feature type="region of interest" description="Disordered" evidence="2">
    <location>
        <begin position="391"/>
        <end position="441"/>
    </location>
</feature>
<feature type="compositionally biased region" description="Acidic residues" evidence="2">
    <location>
        <begin position="1033"/>
        <end position="1043"/>
    </location>
</feature>
<name>A0A8X7T7V0_9BASI</name>
<evidence type="ECO:0000313" key="4">
    <source>
        <dbReference type="EMBL" id="KAE8271303.1"/>
    </source>
</evidence>
<reference evidence="4" key="2">
    <citation type="journal article" date="2019" name="IMA Fungus">
        <title>Genome sequencing and comparison of five Tilletia species to identify candidate genes for the detection of regulated species infecting wheat.</title>
        <authorList>
            <person name="Nguyen H.D.T."/>
            <person name="Sultana T."/>
            <person name="Kesanakurti P."/>
            <person name="Hambleton S."/>
        </authorList>
    </citation>
    <scope>NUCLEOTIDE SEQUENCE</scope>
    <source>
        <strain evidence="4">DAOMC 236422</strain>
    </source>
</reference>
<protein>
    <recommendedName>
        <fullName evidence="3">Zn(2)-C6 fungal-type domain-containing protein</fullName>
    </recommendedName>
</protein>
<dbReference type="InterPro" id="IPR050797">
    <property type="entry name" value="Carb_Metab_Trans_Reg"/>
</dbReference>
<evidence type="ECO:0000256" key="2">
    <source>
        <dbReference type="SAM" id="MobiDB-lite"/>
    </source>
</evidence>
<evidence type="ECO:0000259" key="3">
    <source>
        <dbReference type="PROSITE" id="PS50048"/>
    </source>
</evidence>
<keyword evidence="1" id="KW-0539">Nucleus</keyword>
<feature type="compositionally biased region" description="Low complexity" evidence="2">
    <location>
        <begin position="305"/>
        <end position="317"/>
    </location>
</feature>
<feature type="region of interest" description="Disordered" evidence="2">
    <location>
        <begin position="1207"/>
        <end position="1243"/>
    </location>
</feature>
<dbReference type="CDD" id="cd12148">
    <property type="entry name" value="fungal_TF_MHR"/>
    <property type="match status" value="1"/>
</dbReference>
<feature type="compositionally biased region" description="Low complexity" evidence="2">
    <location>
        <begin position="412"/>
        <end position="436"/>
    </location>
</feature>
<reference evidence="4" key="1">
    <citation type="submission" date="2016-04" db="EMBL/GenBank/DDBJ databases">
        <authorList>
            <person name="Nguyen H.D."/>
            <person name="Samba Siva P."/>
            <person name="Cullis J."/>
            <person name="Levesque C.A."/>
            <person name="Hambleton S."/>
        </authorList>
    </citation>
    <scope>NUCLEOTIDE SEQUENCE</scope>
    <source>
        <strain evidence="4">DAOMC 236422</strain>
    </source>
</reference>
<dbReference type="Gene3D" id="4.10.240.10">
    <property type="entry name" value="Zn(2)-C6 fungal-type DNA-binding domain"/>
    <property type="match status" value="1"/>
</dbReference>
<feature type="compositionally biased region" description="Low complexity" evidence="2">
    <location>
        <begin position="1344"/>
        <end position="1371"/>
    </location>
</feature>
<dbReference type="EMBL" id="LWDG02000022">
    <property type="protein sequence ID" value="KAE8271303.1"/>
    <property type="molecule type" value="Genomic_DNA"/>
</dbReference>
<feature type="region of interest" description="Disordered" evidence="2">
    <location>
        <begin position="298"/>
        <end position="376"/>
    </location>
</feature>
<sequence length="1446" mass="151432">MSSQPAPGSGSGGSDQSPSSRGPSSSGNNNNNSAGKQTGQPLKRACDQCNLRRVKCSHEHPCAHCVRLRINCTYWKAARGKESSGKRIEKLRREQALAAAAAASHGPPAPNIPPVSAVYPLSSFHTDHHQQQQQHTPYVGGQPKVEDGNGGVGVGGVRHPLPPPSAQYAGPSAHFPTNNVDQSPHAHHRQHSTSSPHPGSSNPQTSQAGFPRPPAEGYVHPSTDPTHNNNQAQQGGQQTHVPPAVFLGNAFFPPSLTTISPSTAANFRLPDLSTSLADEFNAQDPNVRANNFFDWGMGMLGGAQGQPQQQQQQQGAQNDRNLSMDSSLAGGGLAPSPADSFGGPPAGPPGSNTPSGPSGAGLGGLPPPPPQASAGVGQNARMNVYDWGLGMTAGGPGGPGPGPGPLDASGLSPHPSTSTSSGTNSPNAAAAAAAHASGGGSRMGVGLNGAHAVRSRAISFHGNAGDYTLGLQQQQQQRFIQEQQIRQQQQQQQQQQAAAAAASGMHGGMPMGAANHGAMGGDPSAGPSIPPPTIPPQGLALPPSMQGVLPSTLEILSGSHPLSESVLLPHIGLYFERLHPIMPVFSRSWIFSKLDRGHQHTEVDFASMLLAMSALALIQPQEAKERASARMRVKKARALLEESVRLRNAVLFGRNPTLEATMTSFYVFACLFGLGEDNPAWFRLHEAVALGLLLKLHEPKAYADLQRDEQERRLRAYWLLVITERAYSLQRGHSLGFRGHPEKTTRTLRHQFGLEELEDFPHLQLKLFDAVDEDFVDCWNGRCEAAGGERCSRMDGGKALKLWATFQQSEREINDEVLAAEVAAASKKQGGGGVKPLTEAGGQGAESSTSATAAAAAAARARPSMSRSEDERQAEFERHKIQLADHRITAQWLLNRLWNLCLTHGHVDLSPSSLNVPSTSSSSSNVPAPFRLDAALRIARKMLAICHELDQAAMEAHGIGLMEKLYDVAMTLVLICRDYPALAKRIGLVDLNLKRGVNGGGGGGVVGVASAGGRRRVEREGSGEGGKGYEVVVDGEEEEEEDGEGYHSDEGRPAALSPSVPGFSYPLEDGSGPGNLAHPHLSMGAVMQQIPRGGGGDGSLIAVKREDDQDPTSSQQQGSTTGRPASRSSRHTTLRPAPRPLRQAPTAIESILQEYVEIFRVFRAGDHPFLEKMVLAMKELAQGLPRSSRMGTPGVGAGGAIIAGLPARAQQQEQQQQAQQQQQPGQSVQFMGAGPSATPVSSIVGKEQERRLLPGAYSTTAPPHPASLSGSGDTNAAAMQRASAYVYTPGSNAGVVDTPSYGSGSGESSGVATAGGGRSSTTASGMGVLSPTPTNVSSAGSYGGLLLPPQQQAGFQQSYQDQGQGQGQLSPGVGGGVYASPLNGGVGASSPSARMGQLQPGQGQVGGPGMEWAQLPEDLGWPSFESFLRECGLWDSVGQGQAQAQT</sequence>
<dbReference type="CDD" id="cd00067">
    <property type="entry name" value="GAL4"/>
    <property type="match status" value="1"/>
</dbReference>
<dbReference type="PANTHER" id="PTHR31668:SF30">
    <property type="entry name" value="ZN(II)2CYS6 TRANSCRIPTION FACTOR (EUROFUNG)"/>
    <property type="match status" value="1"/>
</dbReference>
<feature type="compositionally biased region" description="Low complexity" evidence="2">
    <location>
        <begin position="228"/>
        <end position="238"/>
    </location>
</feature>
<feature type="compositionally biased region" description="Polar residues" evidence="2">
    <location>
        <begin position="192"/>
        <end position="208"/>
    </location>
</feature>
<dbReference type="Proteomes" id="UP000078113">
    <property type="component" value="Unassembled WGS sequence"/>
</dbReference>
<feature type="region of interest" description="Disordered" evidence="2">
    <location>
        <begin position="1256"/>
        <end position="1275"/>
    </location>
</feature>
<proteinExistence type="predicted"/>
<feature type="compositionally biased region" description="Low complexity" evidence="2">
    <location>
        <begin position="334"/>
        <end position="357"/>
    </location>
</feature>
<feature type="region of interest" description="Disordered" evidence="2">
    <location>
        <begin position="828"/>
        <end position="872"/>
    </location>
</feature>
<feature type="compositionally biased region" description="Polar residues" evidence="2">
    <location>
        <begin position="1111"/>
        <end position="1127"/>
    </location>
</feature>
<evidence type="ECO:0000313" key="5">
    <source>
        <dbReference type="Proteomes" id="UP000078113"/>
    </source>
</evidence>
<feature type="region of interest" description="Disordered" evidence="2">
    <location>
        <begin position="125"/>
        <end position="241"/>
    </location>
</feature>
<feature type="region of interest" description="Disordered" evidence="2">
    <location>
        <begin position="1298"/>
        <end position="1406"/>
    </location>
</feature>
<evidence type="ECO:0000256" key="1">
    <source>
        <dbReference type="ARBA" id="ARBA00023242"/>
    </source>
</evidence>
<dbReference type="Pfam" id="PF00172">
    <property type="entry name" value="Zn_clus"/>
    <property type="match status" value="1"/>
</dbReference>
<dbReference type="InterPro" id="IPR036864">
    <property type="entry name" value="Zn2-C6_fun-type_DNA-bd_sf"/>
</dbReference>
<accession>A0A8X7T7V0</accession>
<dbReference type="GO" id="GO:0000981">
    <property type="term" value="F:DNA-binding transcription factor activity, RNA polymerase II-specific"/>
    <property type="evidence" value="ECO:0007669"/>
    <property type="project" value="InterPro"/>
</dbReference>
<dbReference type="PANTHER" id="PTHR31668">
    <property type="entry name" value="GLUCOSE TRANSPORT TRANSCRIPTION REGULATOR RGT1-RELATED-RELATED"/>
    <property type="match status" value="1"/>
</dbReference>
<feature type="compositionally biased region" description="Low complexity" evidence="2">
    <location>
        <begin position="1207"/>
        <end position="1229"/>
    </location>
</feature>
<keyword evidence="5" id="KW-1185">Reference proteome</keyword>
<dbReference type="SUPFAM" id="SSF57701">
    <property type="entry name" value="Zn2/Cys6 DNA-binding domain"/>
    <property type="match status" value="1"/>
</dbReference>
<dbReference type="PROSITE" id="PS50048">
    <property type="entry name" value="ZN2_CY6_FUNGAL_2"/>
    <property type="match status" value="1"/>
</dbReference>
<organism evidence="4 5">
    <name type="scientific">Tilletia walkeri</name>
    <dbReference type="NCBI Taxonomy" id="117179"/>
    <lineage>
        <taxon>Eukaryota</taxon>
        <taxon>Fungi</taxon>
        <taxon>Dikarya</taxon>
        <taxon>Basidiomycota</taxon>
        <taxon>Ustilaginomycotina</taxon>
        <taxon>Exobasidiomycetes</taxon>
        <taxon>Tilletiales</taxon>
        <taxon>Tilletiaceae</taxon>
        <taxon>Tilletia</taxon>
    </lineage>
</organism>
<comment type="caution">
    <text evidence="4">The sequence shown here is derived from an EMBL/GenBank/DDBJ whole genome shotgun (WGS) entry which is preliminary data.</text>
</comment>
<feature type="compositionally biased region" description="Gly residues" evidence="2">
    <location>
        <begin position="1303"/>
        <end position="1318"/>
    </location>
</feature>
<dbReference type="InterPro" id="IPR001138">
    <property type="entry name" value="Zn2Cys6_DnaBD"/>
</dbReference>
<feature type="compositionally biased region" description="Low complexity" evidence="2">
    <location>
        <begin position="845"/>
        <end position="866"/>
    </location>
</feature>
<gene>
    <name evidence="4" type="ORF">A4X09_0g1049</name>
</gene>
<dbReference type="GO" id="GO:0008270">
    <property type="term" value="F:zinc ion binding"/>
    <property type="evidence" value="ECO:0007669"/>
    <property type="project" value="InterPro"/>
</dbReference>
<feature type="region of interest" description="Disordered" evidence="2">
    <location>
        <begin position="1012"/>
        <end position="1145"/>
    </location>
</feature>
<feature type="compositionally biased region" description="Low complexity" evidence="2">
    <location>
        <begin position="1"/>
        <end position="35"/>
    </location>
</feature>
<feature type="domain" description="Zn(2)-C6 fungal-type" evidence="3">
    <location>
        <begin position="45"/>
        <end position="74"/>
    </location>
</feature>
<feature type="compositionally biased region" description="Low complexity" evidence="2">
    <location>
        <begin position="1134"/>
        <end position="1145"/>
    </location>
</feature>